<feature type="transmembrane region" description="Helical" evidence="1">
    <location>
        <begin position="209"/>
        <end position="231"/>
    </location>
</feature>
<keyword evidence="1" id="KW-0812">Transmembrane</keyword>
<sequence length="318" mass="36892">MSSSICFMLVSTMPFMALFIYFIYAAYERPQKLLDAANNQNQGDQQDLEFIPLIDMLHTALLSLVAWVWFATYTGIFVRKRRRLMKSYNKDVVKVSQIHEKEAPGSIEIVGNVFFDRPKGIFFKILDRIAYTDLAYVVYRHPDGDDEDGNPRFVQKKIRTYHPYHRENVSVLILNGLPLSGQPKLDVERDIASYQSEYAIRNRDKICQVVSVSIGWSIFLLATSIFIIFQIDAVYNLNIVREDEPENPAVAWKYFAVYICGIIPFLAGICNFIQWNMYHRWVTKGGKVTSHPTKLVPKKLEREDFMNENEAQRYVAMA</sequence>
<organism evidence="2 3">
    <name type="scientific">Chaetoceros tenuissimus</name>
    <dbReference type="NCBI Taxonomy" id="426638"/>
    <lineage>
        <taxon>Eukaryota</taxon>
        <taxon>Sar</taxon>
        <taxon>Stramenopiles</taxon>
        <taxon>Ochrophyta</taxon>
        <taxon>Bacillariophyta</taxon>
        <taxon>Coscinodiscophyceae</taxon>
        <taxon>Chaetocerotophycidae</taxon>
        <taxon>Chaetocerotales</taxon>
        <taxon>Chaetocerotaceae</taxon>
        <taxon>Chaetoceros</taxon>
    </lineage>
</organism>
<gene>
    <name evidence="2" type="ORF">CTEN210_10756</name>
</gene>
<proteinExistence type="predicted"/>
<evidence type="ECO:0000313" key="2">
    <source>
        <dbReference type="EMBL" id="GFH54280.1"/>
    </source>
</evidence>
<dbReference type="Proteomes" id="UP001054902">
    <property type="component" value="Unassembled WGS sequence"/>
</dbReference>
<comment type="caution">
    <text evidence="2">The sequence shown here is derived from an EMBL/GenBank/DDBJ whole genome shotgun (WGS) entry which is preliminary data.</text>
</comment>
<evidence type="ECO:0000256" key="1">
    <source>
        <dbReference type="SAM" id="Phobius"/>
    </source>
</evidence>
<reference evidence="2 3" key="1">
    <citation type="journal article" date="2021" name="Sci. Rep.">
        <title>The genome of the diatom Chaetoceros tenuissimus carries an ancient integrated fragment of an extant virus.</title>
        <authorList>
            <person name="Hongo Y."/>
            <person name="Kimura K."/>
            <person name="Takaki Y."/>
            <person name="Yoshida Y."/>
            <person name="Baba S."/>
            <person name="Kobayashi G."/>
            <person name="Nagasaki K."/>
            <person name="Hano T."/>
            <person name="Tomaru Y."/>
        </authorList>
    </citation>
    <scope>NUCLEOTIDE SEQUENCE [LARGE SCALE GENOMIC DNA]</scope>
    <source>
        <strain evidence="2 3">NIES-3715</strain>
    </source>
</reference>
<name>A0AAD3D0G5_9STRA</name>
<protein>
    <submittedName>
        <fullName evidence="2">Uncharacterized protein</fullName>
    </submittedName>
</protein>
<feature type="transmembrane region" description="Helical" evidence="1">
    <location>
        <begin position="7"/>
        <end position="27"/>
    </location>
</feature>
<keyword evidence="1" id="KW-1133">Transmembrane helix</keyword>
<evidence type="ECO:0000313" key="3">
    <source>
        <dbReference type="Proteomes" id="UP001054902"/>
    </source>
</evidence>
<feature type="transmembrane region" description="Helical" evidence="1">
    <location>
        <begin position="56"/>
        <end position="78"/>
    </location>
</feature>
<keyword evidence="3" id="KW-1185">Reference proteome</keyword>
<keyword evidence="1" id="KW-0472">Membrane</keyword>
<dbReference type="EMBL" id="BLLK01000047">
    <property type="protein sequence ID" value="GFH54280.1"/>
    <property type="molecule type" value="Genomic_DNA"/>
</dbReference>
<dbReference type="AlphaFoldDB" id="A0AAD3D0G5"/>
<feature type="transmembrane region" description="Helical" evidence="1">
    <location>
        <begin position="251"/>
        <end position="273"/>
    </location>
</feature>
<accession>A0AAD3D0G5</accession>